<name>A0ABV8CJC5_9GAMM</name>
<evidence type="ECO:0000313" key="1">
    <source>
        <dbReference type="EMBL" id="MFC3912280.1"/>
    </source>
</evidence>
<keyword evidence="2" id="KW-1185">Reference proteome</keyword>
<dbReference type="EMBL" id="JBHSAF010000001">
    <property type="protein sequence ID" value="MFC3912280.1"/>
    <property type="molecule type" value="Genomic_DNA"/>
</dbReference>
<protein>
    <submittedName>
        <fullName evidence="1">Uncharacterized protein</fullName>
    </submittedName>
</protein>
<accession>A0ABV8CJC5</accession>
<organism evidence="1 2">
    <name type="scientific">Pseudaeromonas sharmana</name>
    <dbReference type="NCBI Taxonomy" id="328412"/>
    <lineage>
        <taxon>Bacteria</taxon>
        <taxon>Pseudomonadati</taxon>
        <taxon>Pseudomonadota</taxon>
        <taxon>Gammaproteobacteria</taxon>
        <taxon>Aeromonadales</taxon>
        <taxon>Aeromonadaceae</taxon>
        <taxon>Pseudaeromonas</taxon>
    </lineage>
</organism>
<comment type="caution">
    <text evidence="1">The sequence shown here is derived from an EMBL/GenBank/DDBJ whole genome shotgun (WGS) entry which is preliminary data.</text>
</comment>
<dbReference type="Proteomes" id="UP001595692">
    <property type="component" value="Unassembled WGS sequence"/>
</dbReference>
<proteinExistence type="predicted"/>
<evidence type="ECO:0000313" key="2">
    <source>
        <dbReference type="Proteomes" id="UP001595692"/>
    </source>
</evidence>
<reference evidence="2" key="1">
    <citation type="journal article" date="2019" name="Int. J. Syst. Evol. Microbiol.">
        <title>The Global Catalogue of Microorganisms (GCM) 10K type strain sequencing project: providing services to taxonomists for standard genome sequencing and annotation.</title>
        <authorList>
            <consortium name="The Broad Institute Genomics Platform"/>
            <consortium name="The Broad Institute Genome Sequencing Center for Infectious Disease"/>
            <person name="Wu L."/>
            <person name="Ma J."/>
        </authorList>
    </citation>
    <scope>NUCLEOTIDE SEQUENCE [LARGE SCALE GENOMIC DNA]</scope>
    <source>
        <strain evidence="2">CCUG 54939</strain>
    </source>
</reference>
<gene>
    <name evidence="1" type="ORF">ACFOSS_02220</name>
</gene>
<dbReference type="RefSeq" id="WP_377150384.1">
    <property type="nucleotide sequence ID" value="NZ_JBHSAF010000001.1"/>
</dbReference>
<sequence length="50" mass="5851">MRRLTRWRVHRRKVRRATLLHGWLSQNHLHVGVGLPPRPPSPLIDPVTAD</sequence>